<reference evidence="1" key="1">
    <citation type="submission" date="2022-07" db="EMBL/GenBank/DDBJ databases">
        <title>Genome Sequence of Agrocybe chaxingu.</title>
        <authorList>
            <person name="Buettner E."/>
        </authorList>
    </citation>
    <scope>NUCLEOTIDE SEQUENCE</scope>
    <source>
        <strain evidence="1">MP-N11</strain>
    </source>
</reference>
<protein>
    <submittedName>
        <fullName evidence="1">Uncharacterized protein</fullName>
    </submittedName>
</protein>
<accession>A0A9W8MZE6</accession>
<evidence type="ECO:0000313" key="1">
    <source>
        <dbReference type="EMBL" id="KAJ3515416.1"/>
    </source>
</evidence>
<keyword evidence="2" id="KW-1185">Reference proteome</keyword>
<dbReference type="EMBL" id="JANKHO010000097">
    <property type="protein sequence ID" value="KAJ3515416.1"/>
    <property type="molecule type" value="Genomic_DNA"/>
</dbReference>
<evidence type="ECO:0000313" key="2">
    <source>
        <dbReference type="Proteomes" id="UP001148786"/>
    </source>
</evidence>
<sequence length="68" mass="7820">MHLKRNVIESVNHTFVHIPYLGMIAHLVDLTLDFAQVRVSTELRVKVKDVELGIKRPRLLVTLDDKTS</sequence>
<proteinExistence type="predicted"/>
<name>A0A9W8MZE6_9AGAR</name>
<organism evidence="1 2">
    <name type="scientific">Agrocybe chaxingu</name>
    <dbReference type="NCBI Taxonomy" id="84603"/>
    <lineage>
        <taxon>Eukaryota</taxon>
        <taxon>Fungi</taxon>
        <taxon>Dikarya</taxon>
        <taxon>Basidiomycota</taxon>
        <taxon>Agaricomycotina</taxon>
        <taxon>Agaricomycetes</taxon>
        <taxon>Agaricomycetidae</taxon>
        <taxon>Agaricales</taxon>
        <taxon>Agaricineae</taxon>
        <taxon>Strophariaceae</taxon>
        <taxon>Agrocybe</taxon>
    </lineage>
</organism>
<gene>
    <name evidence="1" type="ORF">NLJ89_g1758</name>
</gene>
<dbReference type="AlphaFoldDB" id="A0A9W8MZE6"/>
<dbReference type="Proteomes" id="UP001148786">
    <property type="component" value="Unassembled WGS sequence"/>
</dbReference>
<comment type="caution">
    <text evidence="1">The sequence shown here is derived from an EMBL/GenBank/DDBJ whole genome shotgun (WGS) entry which is preliminary data.</text>
</comment>